<dbReference type="Pfam" id="PF13315">
    <property type="entry name" value="DUF4085"/>
    <property type="match status" value="1"/>
</dbReference>
<evidence type="ECO:0000313" key="2">
    <source>
        <dbReference type="Proteomes" id="UP001597120"/>
    </source>
</evidence>
<proteinExistence type="predicted"/>
<sequence>MRNIFTKKWHRKMQVAGFLTFHETKEDWDNDVAWYEAEGRNFEEECRRDLEHYKRDLLEFLPESFHPYIHDGTIRSQFPSPELRAMAEQWKKEYDEHNRSQYSEYRSRFLSIQGRLPKNVVQLYEKSLHDARVLSFEIPNKDTFSMVLDCSGAFHYYTDIRLTFKGVDIDSLNISEVFVGSSWIYDEVYLANTGFELHVLLESPLGELTITAQDIEIEILDR</sequence>
<dbReference type="RefSeq" id="WP_379290642.1">
    <property type="nucleotide sequence ID" value="NZ_JBHTIU010000082.1"/>
</dbReference>
<name>A0ABW3DDJ9_9BACL</name>
<reference evidence="2" key="1">
    <citation type="journal article" date="2019" name="Int. J. Syst. Evol. Microbiol.">
        <title>The Global Catalogue of Microorganisms (GCM) 10K type strain sequencing project: providing services to taxonomists for standard genome sequencing and annotation.</title>
        <authorList>
            <consortium name="The Broad Institute Genomics Platform"/>
            <consortium name="The Broad Institute Genome Sequencing Center for Infectious Disease"/>
            <person name="Wu L."/>
            <person name="Ma J."/>
        </authorList>
    </citation>
    <scope>NUCLEOTIDE SEQUENCE [LARGE SCALE GENOMIC DNA]</scope>
    <source>
        <strain evidence="2">CCUG 57263</strain>
    </source>
</reference>
<comment type="caution">
    <text evidence="1">The sequence shown here is derived from an EMBL/GenBank/DDBJ whole genome shotgun (WGS) entry which is preliminary data.</text>
</comment>
<dbReference type="InterPro" id="IPR025144">
    <property type="entry name" value="DUF4085"/>
</dbReference>
<accession>A0ABW3DDJ9</accession>
<evidence type="ECO:0000313" key="1">
    <source>
        <dbReference type="EMBL" id="MFD0871545.1"/>
    </source>
</evidence>
<keyword evidence="2" id="KW-1185">Reference proteome</keyword>
<organism evidence="1 2">
    <name type="scientific">Paenibacillus residui</name>
    <dbReference type="NCBI Taxonomy" id="629724"/>
    <lineage>
        <taxon>Bacteria</taxon>
        <taxon>Bacillati</taxon>
        <taxon>Bacillota</taxon>
        <taxon>Bacilli</taxon>
        <taxon>Bacillales</taxon>
        <taxon>Paenibacillaceae</taxon>
        <taxon>Paenibacillus</taxon>
    </lineage>
</organism>
<dbReference type="EMBL" id="JBHTIU010000082">
    <property type="protein sequence ID" value="MFD0871545.1"/>
    <property type="molecule type" value="Genomic_DNA"/>
</dbReference>
<dbReference type="Proteomes" id="UP001597120">
    <property type="component" value="Unassembled WGS sequence"/>
</dbReference>
<gene>
    <name evidence="1" type="ORF">ACFQ03_20605</name>
</gene>
<protein>
    <submittedName>
        <fullName evidence="1">DUF4085 family protein</fullName>
    </submittedName>
</protein>